<dbReference type="InterPro" id="IPR011009">
    <property type="entry name" value="Kinase-like_dom_sf"/>
</dbReference>
<organism evidence="4 5">
    <name type="scientific">Leucothrix arctica</name>
    <dbReference type="NCBI Taxonomy" id="1481894"/>
    <lineage>
        <taxon>Bacteria</taxon>
        <taxon>Pseudomonadati</taxon>
        <taxon>Pseudomonadota</taxon>
        <taxon>Gammaproteobacteria</taxon>
        <taxon>Thiotrichales</taxon>
        <taxon>Thiotrichaceae</taxon>
        <taxon>Leucothrix</taxon>
    </lineage>
</organism>
<feature type="domain" description="Aminoglycoside phosphotransferase" evidence="3">
    <location>
        <begin position="23"/>
        <end position="235"/>
    </location>
</feature>
<dbReference type="Proteomes" id="UP000245506">
    <property type="component" value="Unassembled WGS sequence"/>
</dbReference>
<evidence type="ECO:0000313" key="5">
    <source>
        <dbReference type="Proteomes" id="UP000245506"/>
    </source>
</evidence>
<name>A0A317C9W1_9GAMM</name>
<dbReference type="PANTHER" id="PTHR33540:SF1">
    <property type="entry name" value="N-ACETYLMURAMATE_N-ACETYLGLUCOSAMINE KINASE"/>
    <property type="match status" value="1"/>
</dbReference>
<reference evidence="4 5" key="1">
    <citation type="submission" date="2018-05" db="EMBL/GenBank/DDBJ databases">
        <title>Leucothrix arctica sp. nov., isolated from Arctic seawater.</title>
        <authorList>
            <person name="Choi A."/>
            <person name="Baek K."/>
        </authorList>
    </citation>
    <scope>NUCLEOTIDE SEQUENCE [LARGE SCALE GENOMIC DNA]</scope>
    <source>
        <strain evidence="4 5">IMCC9719</strain>
    </source>
</reference>
<dbReference type="InterPro" id="IPR002575">
    <property type="entry name" value="Aminoglycoside_PTrfase"/>
</dbReference>
<keyword evidence="5" id="KW-1185">Reference proteome</keyword>
<keyword evidence="2" id="KW-0067">ATP-binding</keyword>
<proteinExistence type="predicted"/>
<gene>
    <name evidence="4" type="ORF">DKT75_16365</name>
</gene>
<dbReference type="RefSeq" id="WP_109824724.1">
    <property type="nucleotide sequence ID" value="NZ_QGKL01000041.1"/>
</dbReference>
<keyword evidence="1" id="KW-0547">Nucleotide-binding</keyword>
<dbReference type="Gene3D" id="3.90.1200.10">
    <property type="match status" value="1"/>
</dbReference>
<evidence type="ECO:0000256" key="1">
    <source>
        <dbReference type="ARBA" id="ARBA00022741"/>
    </source>
</evidence>
<evidence type="ECO:0000313" key="4">
    <source>
        <dbReference type="EMBL" id="PWQ94113.1"/>
    </source>
</evidence>
<dbReference type="GO" id="GO:0005524">
    <property type="term" value="F:ATP binding"/>
    <property type="evidence" value="ECO:0007669"/>
    <property type="project" value="UniProtKB-KW"/>
</dbReference>
<dbReference type="AlphaFoldDB" id="A0A317C9W1"/>
<dbReference type="GO" id="GO:0016740">
    <property type="term" value="F:transferase activity"/>
    <property type="evidence" value="ECO:0007669"/>
    <property type="project" value="UniProtKB-KW"/>
</dbReference>
<sequence>MSIDHRLEDLTHWVHQERPTATLEVASADASFRRYFRVQQGQSTWVAMDAPPDKETLIPFIDITERLLAQQVNAPAIFQRSLEQGFLLLSDLGSTPYLPELNTKTADSLYQDAFTALLQIQQANVEGLPCYDDALLQREMDLMPDWFLAEHLGITLSSDEQKMLQGVFNCLKANALEQPQVFVHRDYHSRNLMVTVENNPGVIDFQDAVLGPICYDLVSLLRDCYISWPEARVYQWVSDYQTRATEQGLMSAVSTDVFMTWFDFIGLQRHIKVLGIFARLNHRDGKSGYLKDLPLTLSYVITVTKRYPELSDLLTIFERYDIAEKIGTVEIVA</sequence>
<dbReference type="EMBL" id="QGKL01000041">
    <property type="protein sequence ID" value="PWQ94113.1"/>
    <property type="molecule type" value="Genomic_DNA"/>
</dbReference>
<keyword evidence="4" id="KW-0808">Transferase</keyword>
<protein>
    <submittedName>
        <fullName evidence="4">Aminoglycoside phosphotransferase</fullName>
    </submittedName>
</protein>
<dbReference type="PANTHER" id="PTHR33540">
    <property type="entry name" value="TRNA THREONYLCARBAMOYLADENOSINE BIOSYNTHESIS PROTEIN TSAE"/>
    <property type="match status" value="1"/>
</dbReference>
<dbReference type="SUPFAM" id="SSF56112">
    <property type="entry name" value="Protein kinase-like (PK-like)"/>
    <property type="match status" value="1"/>
</dbReference>
<evidence type="ECO:0000259" key="3">
    <source>
        <dbReference type="Pfam" id="PF01636"/>
    </source>
</evidence>
<comment type="caution">
    <text evidence="4">The sequence shown here is derived from an EMBL/GenBank/DDBJ whole genome shotgun (WGS) entry which is preliminary data.</text>
</comment>
<dbReference type="Gene3D" id="3.30.200.20">
    <property type="entry name" value="Phosphorylase Kinase, domain 1"/>
    <property type="match status" value="1"/>
</dbReference>
<dbReference type="OrthoDB" id="9809275at2"/>
<accession>A0A317C9W1</accession>
<evidence type="ECO:0000256" key="2">
    <source>
        <dbReference type="ARBA" id="ARBA00022840"/>
    </source>
</evidence>
<dbReference type="Pfam" id="PF01636">
    <property type="entry name" value="APH"/>
    <property type="match status" value="1"/>
</dbReference>